<reference evidence="2 3" key="1">
    <citation type="submission" date="2017-09" db="EMBL/GenBank/DDBJ databases">
        <title>Bacterial strain isolated from the female urinary microbiota.</title>
        <authorList>
            <person name="Thomas-White K."/>
            <person name="Kumar N."/>
            <person name="Forster S."/>
            <person name="Putonti C."/>
            <person name="Lawley T."/>
            <person name="Wolfe A.J."/>
        </authorList>
    </citation>
    <scope>NUCLEOTIDE SEQUENCE [LARGE SCALE GENOMIC DNA]</scope>
    <source>
        <strain evidence="2 3">UMB1301</strain>
    </source>
</reference>
<dbReference type="OrthoDB" id="6713581at2"/>
<evidence type="ECO:0000313" key="2">
    <source>
        <dbReference type="EMBL" id="PMD06626.1"/>
    </source>
</evidence>
<accession>A0A2N6VRA1</accession>
<organism evidence="2 3">
    <name type="scientific">Brevibacterium paucivorans</name>
    <dbReference type="NCBI Taxonomy" id="170994"/>
    <lineage>
        <taxon>Bacteria</taxon>
        <taxon>Bacillati</taxon>
        <taxon>Actinomycetota</taxon>
        <taxon>Actinomycetes</taxon>
        <taxon>Micrococcales</taxon>
        <taxon>Brevibacteriaceae</taxon>
        <taxon>Brevibacterium</taxon>
    </lineage>
</organism>
<dbReference type="Pfam" id="PF00535">
    <property type="entry name" value="Glycos_transf_2"/>
    <property type="match status" value="1"/>
</dbReference>
<protein>
    <recommendedName>
        <fullName evidence="1">Glycosyltransferase 2-like domain-containing protein</fullName>
    </recommendedName>
</protein>
<dbReference type="RefSeq" id="WP_102238268.1">
    <property type="nucleotide sequence ID" value="NZ_PNHK01000001.1"/>
</dbReference>
<sequence>MKPEDIAERRERITVAMERIKDVRARTAKNSQFYRSQVFRDALVGNTDWLLPARDDTEYLTRLKHYLPHTEEAIASLVAESASLPTIAEQRWDTAFPFRIGIIADTFLLKSFDGTATWVPITPRNFHEEVPSLDLLLVTSTWRGIAHEWWGLSLPLDPKRQLVNKEIVPLAHKHNIPVAFYSKEDPPNFATFLSLAQHADVVFTTASEVVPKYEENCTPGTPIHVLPFGVSYKHHNPIGSHRHTALETMFAGSWHRHKYPERRRAGEAILNGAVEAHFPLYIADRNLELDHERYRFPEQFLPFLHGPLAHDTLLLLQRLLPVGINLNSVTASQTMFANRVLELQAMGTLVVSNYNAGVNSQFPHVYMPDSKIDAQCLFSSLTLPQVRQVQREGIRHAFTANTAFDRVRALLIATGLIDEVEKSSDNAVAIAGLSGTQFKAFAAMQQTKLSLVPATSKAAGTCKVTIDVQERDAHDPHLVQDAINAFKYSNVDSVVLSSHDSVNELHHELEPAHGEHEGATVARLTSIAPGTHSGLQLQLPLEPREPAVIHVSENATRELSVIVPVYNNGSHLEHKCFASLKRSTIFDRMQIILVDDGSTDAITPHIVDHLVAAHDNVQSFAFEPGGSGSASRPRNKGLELARAPYTTYLDPDNEAINDGYAKLLTMVKDDNLDFAIGNMVKYRNRREIIYNASLLSKNLVNEVEVPDDFIEAIKFQPMSIQALVANTQWLKGLGITQPEGAVGQDSYFFQQMSYYAKRIGTTKTPIHTYYAAVASSTVNSLGPRFYQKYIPLEQHRAGWLQDEGLLESYNALRLEAFVKGWYLNKLSLVPEDERTECLALIRELVAYYGPHDWEDPEIAEALGL</sequence>
<dbReference type="Proteomes" id="UP000235598">
    <property type="component" value="Unassembled WGS sequence"/>
</dbReference>
<dbReference type="GO" id="GO:0016758">
    <property type="term" value="F:hexosyltransferase activity"/>
    <property type="evidence" value="ECO:0007669"/>
    <property type="project" value="UniProtKB-ARBA"/>
</dbReference>
<dbReference type="EMBL" id="PNHK01000001">
    <property type="protein sequence ID" value="PMD06626.1"/>
    <property type="molecule type" value="Genomic_DNA"/>
</dbReference>
<gene>
    <name evidence="2" type="ORF">CJ199_04550</name>
</gene>
<dbReference type="InterPro" id="IPR001173">
    <property type="entry name" value="Glyco_trans_2-like"/>
</dbReference>
<dbReference type="PANTHER" id="PTHR22916">
    <property type="entry name" value="GLYCOSYLTRANSFERASE"/>
    <property type="match status" value="1"/>
</dbReference>
<comment type="caution">
    <text evidence="2">The sequence shown here is derived from an EMBL/GenBank/DDBJ whole genome shotgun (WGS) entry which is preliminary data.</text>
</comment>
<feature type="domain" description="Glycosyltransferase 2-like" evidence="1">
    <location>
        <begin position="560"/>
        <end position="692"/>
    </location>
</feature>
<dbReference type="CDD" id="cd00761">
    <property type="entry name" value="Glyco_tranf_GTA_type"/>
    <property type="match status" value="1"/>
</dbReference>
<proteinExistence type="predicted"/>
<evidence type="ECO:0000313" key="3">
    <source>
        <dbReference type="Proteomes" id="UP000235598"/>
    </source>
</evidence>
<dbReference type="Gene3D" id="3.90.550.10">
    <property type="entry name" value="Spore Coat Polysaccharide Biosynthesis Protein SpsA, Chain A"/>
    <property type="match status" value="1"/>
</dbReference>
<dbReference type="AlphaFoldDB" id="A0A2N6VRA1"/>
<name>A0A2N6VRA1_9MICO</name>
<dbReference type="InterPro" id="IPR029044">
    <property type="entry name" value="Nucleotide-diphossugar_trans"/>
</dbReference>
<evidence type="ECO:0000259" key="1">
    <source>
        <dbReference type="Pfam" id="PF00535"/>
    </source>
</evidence>
<dbReference type="PANTHER" id="PTHR22916:SF3">
    <property type="entry name" value="UDP-GLCNAC:BETAGAL BETA-1,3-N-ACETYLGLUCOSAMINYLTRANSFERASE-LIKE PROTEIN 1"/>
    <property type="match status" value="1"/>
</dbReference>
<dbReference type="SUPFAM" id="SSF53448">
    <property type="entry name" value="Nucleotide-diphospho-sugar transferases"/>
    <property type="match status" value="1"/>
</dbReference>